<dbReference type="InterPro" id="IPR025874">
    <property type="entry name" value="DZR"/>
</dbReference>
<dbReference type="AlphaFoldDB" id="A0ABD6CNJ1"/>
<keyword evidence="4" id="KW-0804">Transcription</keyword>
<dbReference type="SUPFAM" id="SSF55945">
    <property type="entry name" value="TATA-box binding protein-like"/>
    <property type="match status" value="1"/>
</dbReference>
<dbReference type="RefSeq" id="WP_256419942.1">
    <property type="nucleotide sequence ID" value="NZ_JANHDI010000001.1"/>
</dbReference>
<evidence type="ECO:0000256" key="5">
    <source>
        <dbReference type="SAM" id="MobiDB-lite"/>
    </source>
</evidence>
<comment type="similarity">
    <text evidence="1">Belongs to the TBP family.</text>
</comment>
<evidence type="ECO:0000256" key="3">
    <source>
        <dbReference type="ARBA" id="ARBA00023125"/>
    </source>
</evidence>
<evidence type="ECO:0000256" key="4">
    <source>
        <dbReference type="ARBA" id="ARBA00023163"/>
    </source>
</evidence>
<sequence>MGESTVSTSELVARLDALDADVSGGASTSAYADLQTTVNLNAVAIGLGLEDVTYDPERFPGIVHSPDAYDETVVVVFGNGTLFVDSGASVGVHEIIDDVTEQLVELGLLSEPTPSSEFSLTPTEVPVPPEYEETATRAETDAKNETADREGSAGDEAAAGAERCDSCGHELAGNENFCPDCGEEVRPSCPACGHELAGGENFCPECGTGLAAD</sequence>
<dbReference type="InterPro" id="IPR000814">
    <property type="entry name" value="TBP"/>
</dbReference>
<evidence type="ECO:0000313" key="8">
    <source>
        <dbReference type="Proteomes" id="UP001597085"/>
    </source>
</evidence>
<feature type="region of interest" description="Disordered" evidence="5">
    <location>
        <begin position="112"/>
        <end position="157"/>
    </location>
</feature>
<evidence type="ECO:0000259" key="6">
    <source>
        <dbReference type="Pfam" id="PF12773"/>
    </source>
</evidence>
<evidence type="ECO:0000313" key="7">
    <source>
        <dbReference type="EMBL" id="MFD1598725.1"/>
    </source>
</evidence>
<dbReference type="Pfam" id="PF00352">
    <property type="entry name" value="TBP"/>
    <property type="match status" value="1"/>
</dbReference>
<dbReference type="Proteomes" id="UP001597085">
    <property type="component" value="Unassembled WGS sequence"/>
</dbReference>
<organism evidence="7 8">
    <name type="scientific">Halobellus rarus</name>
    <dbReference type="NCBI Taxonomy" id="1126237"/>
    <lineage>
        <taxon>Archaea</taxon>
        <taxon>Methanobacteriati</taxon>
        <taxon>Methanobacteriota</taxon>
        <taxon>Stenosarchaea group</taxon>
        <taxon>Halobacteria</taxon>
        <taxon>Halobacteriales</taxon>
        <taxon>Haloferacaceae</taxon>
        <taxon>Halobellus</taxon>
    </lineage>
</organism>
<protein>
    <submittedName>
        <fullName evidence="7">Zinc-ribbon domain-containing protein</fullName>
    </submittedName>
</protein>
<evidence type="ECO:0000256" key="2">
    <source>
        <dbReference type="ARBA" id="ARBA00022737"/>
    </source>
</evidence>
<dbReference type="Pfam" id="PF12773">
    <property type="entry name" value="DZR"/>
    <property type="match status" value="1"/>
</dbReference>
<comment type="caution">
    <text evidence="7">The sequence shown here is derived from an EMBL/GenBank/DDBJ whole genome shotgun (WGS) entry which is preliminary data.</text>
</comment>
<dbReference type="Gene3D" id="3.30.310.10">
    <property type="entry name" value="TATA-Binding Protein"/>
    <property type="match status" value="1"/>
</dbReference>
<feature type="compositionally biased region" description="Basic and acidic residues" evidence="5">
    <location>
        <begin position="134"/>
        <end position="152"/>
    </location>
</feature>
<keyword evidence="3" id="KW-0238">DNA-binding</keyword>
<keyword evidence="8" id="KW-1185">Reference proteome</keyword>
<accession>A0ABD6CNJ1</accession>
<gene>
    <name evidence="7" type="ORF">ACFSBX_07100</name>
</gene>
<proteinExistence type="inferred from homology"/>
<dbReference type="EMBL" id="JBHUDK010000005">
    <property type="protein sequence ID" value="MFD1598725.1"/>
    <property type="molecule type" value="Genomic_DNA"/>
</dbReference>
<reference evidence="7 8" key="1">
    <citation type="journal article" date="2019" name="Int. J. Syst. Evol. Microbiol.">
        <title>The Global Catalogue of Microorganisms (GCM) 10K type strain sequencing project: providing services to taxonomists for standard genome sequencing and annotation.</title>
        <authorList>
            <consortium name="The Broad Institute Genomics Platform"/>
            <consortium name="The Broad Institute Genome Sequencing Center for Infectious Disease"/>
            <person name="Wu L."/>
            <person name="Ma J."/>
        </authorList>
    </citation>
    <scope>NUCLEOTIDE SEQUENCE [LARGE SCALE GENOMIC DNA]</scope>
    <source>
        <strain evidence="7 8">CGMCC 1.12121</strain>
    </source>
</reference>
<keyword evidence="2" id="KW-0677">Repeat</keyword>
<name>A0ABD6CNJ1_9EURY</name>
<dbReference type="InterPro" id="IPR012295">
    <property type="entry name" value="TBP_dom_sf"/>
</dbReference>
<dbReference type="GO" id="GO:0003677">
    <property type="term" value="F:DNA binding"/>
    <property type="evidence" value="ECO:0007669"/>
    <property type="project" value="UniProtKB-KW"/>
</dbReference>
<feature type="domain" description="DZANK-type" evidence="6">
    <location>
        <begin position="164"/>
        <end position="207"/>
    </location>
</feature>
<evidence type="ECO:0000256" key="1">
    <source>
        <dbReference type="ARBA" id="ARBA00005560"/>
    </source>
</evidence>